<dbReference type="AlphaFoldDB" id="A0A8X6XCC0"/>
<dbReference type="Proteomes" id="UP000886998">
    <property type="component" value="Unassembled WGS sequence"/>
</dbReference>
<evidence type="ECO:0000256" key="1">
    <source>
        <dbReference type="SAM" id="Phobius"/>
    </source>
</evidence>
<keyword evidence="1" id="KW-0472">Membrane</keyword>
<reference evidence="3" key="1">
    <citation type="submission" date="2020-08" db="EMBL/GenBank/DDBJ databases">
        <title>Multicomponent nature underlies the extraordinary mechanical properties of spider dragline silk.</title>
        <authorList>
            <person name="Kono N."/>
            <person name="Nakamura H."/>
            <person name="Mori M."/>
            <person name="Yoshida Y."/>
            <person name="Ohtoshi R."/>
            <person name="Malay A.D."/>
            <person name="Moran D.A.P."/>
            <person name="Tomita M."/>
            <person name="Numata K."/>
            <person name="Arakawa K."/>
        </authorList>
    </citation>
    <scope>NUCLEOTIDE SEQUENCE</scope>
</reference>
<feature type="transmembrane region" description="Helical" evidence="1">
    <location>
        <begin position="323"/>
        <end position="343"/>
    </location>
</feature>
<organism evidence="3 4">
    <name type="scientific">Trichonephila inaurata madagascariensis</name>
    <dbReference type="NCBI Taxonomy" id="2747483"/>
    <lineage>
        <taxon>Eukaryota</taxon>
        <taxon>Metazoa</taxon>
        <taxon>Ecdysozoa</taxon>
        <taxon>Arthropoda</taxon>
        <taxon>Chelicerata</taxon>
        <taxon>Arachnida</taxon>
        <taxon>Araneae</taxon>
        <taxon>Araneomorphae</taxon>
        <taxon>Entelegynae</taxon>
        <taxon>Araneoidea</taxon>
        <taxon>Nephilidae</taxon>
        <taxon>Trichonephila</taxon>
        <taxon>Trichonephila inaurata</taxon>
    </lineage>
</organism>
<feature type="domain" description="Nose resistant-to-fluoxetine protein N-terminal" evidence="2">
    <location>
        <begin position="1"/>
        <end position="143"/>
    </location>
</feature>
<sequence>MNHTLLKKSFFPVLDATSKLPAGVLQGTFADYGSFDECLKVETPHFKGQSCALEARPPRPPLSRDFTLVKAHLDGNNGTLSGFFKVAHEALHHKKLRLVVCVPSSCSLQDMRAIAKRGRVLEAFSLASNGRRLFSAPGGSSTEFACIHGIRALSMFWVVLGHTYVLMDFELLKDPSGIQSFFRSLEFELVHNGWLAVETFFLLSGVLMSVGGLKFLQKSKGCFNIPLMALRRYLRLAPSLLLLMGLVFFLPLLSSGPFWYQHVDPQVKSCAEYWWASLLFLSNWFGINKGCTLVTWYLAVDLQLYVLSLFFLLILYRYCKVGVALLVLSIGVSCAAIALQTLVHDVMPSPMLSAVDNA</sequence>
<dbReference type="OrthoDB" id="118951at2759"/>
<feature type="transmembrane region" description="Helical" evidence="1">
    <location>
        <begin position="193"/>
        <end position="213"/>
    </location>
</feature>
<gene>
    <name evidence="3" type="primary">nrf-6</name>
    <name evidence="3" type="ORF">TNIN_290901</name>
</gene>
<dbReference type="InterPro" id="IPR006621">
    <property type="entry name" value="Nose-resist-to-fluoxetine_N"/>
</dbReference>
<dbReference type="SMART" id="SM00703">
    <property type="entry name" value="NRF"/>
    <property type="match status" value="1"/>
</dbReference>
<evidence type="ECO:0000259" key="2">
    <source>
        <dbReference type="SMART" id="SM00703"/>
    </source>
</evidence>
<feature type="transmembrane region" description="Helical" evidence="1">
    <location>
        <begin position="150"/>
        <end position="167"/>
    </location>
</feature>
<keyword evidence="1" id="KW-0812">Transmembrane</keyword>
<dbReference type="EMBL" id="BMAV01007913">
    <property type="protein sequence ID" value="GFY51142.1"/>
    <property type="molecule type" value="Genomic_DNA"/>
</dbReference>
<dbReference type="Pfam" id="PF01757">
    <property type="entry name" value="Acyl_transf_3"/>
    <property type="match status" value="1"/>
</dbReference>
<comment type="caution">
    <text evidence="3">The sequence shown here is derived from an EMBL/GenBank/DDBJ whole genome shotgun (WGS) entry which is preliminary data.</text>
</comment>
<keyword evidence="4" id="KW-1185">Reference proteome</keyword>
<dbReference type="PANTHER" id="PTHR11161">
    <property type="entry name" value="O-ACYLTRANSFERASE"/>
    <property type="match status" value="1"/>
</dbReference>
<dbReference type="GO" id="GO:0016747">
    <property type="term" value="F:acyltransferase activity, transferring groups other than amino-acyl groups"/>
    <property type="evidence" value="ECO:0007669"/>
    <property type="project" value="InterPro"/>
</dbReference>
<accession>A0A8X6XCC0</accession>
<keyword evidence="1" id="KW-1133">Transmembrane helix</keyword>
<feature type="transmembrane region" description="Helical" evidence="1">
    <location>
        <begin position="233"/>
        <end position="253"/>
    </location>
</feature>
<dbReference type="Pfam" id="PF20146">
    <property type="entry name" value="NRF"/>
    <property type="match status" value="1"/>
</dbReference>
<proteinExistence type="predicted"/>
<dbReference type="InterPro" id="IPR002656">
    <property type="entry name" value="Acyl_transf_3_dom"/>
</dbReference>
<evidence type="ECO:0000313" key="4">
    <source>
        <dbReference type="Proteomes" id="UP000886998"/>
    </source>
</evidence>
<dbReference type="PANTHER" id="PTHR11161:SF0">
    <property type="entry name" value="O-ACYLTRANSFERASE LIKE PROTEIN"/>
    <property type="match status" value="1"/>
</dbReference>
<dbReference type="InterPro" id="IPR052728">
    <property type="entry name" value="O2_lipid_transport_reg"/>
</dbReference>
<feature type="transmembrane region" description="Helical" evidence="1">
    <location>
        <begin position="294"/>
        <end position="316"/>
    </location>
</feature>
<name>A0A8X6XCC0_9ARAC</name>
<evidence type="ECO:0000313" key="3">
    <source>
        <dbReference type="EMBL" id="GFY51142.1"/>
    </source>
</evidence>
<protein>
    <submittedName>
        <fullName evidence="3">Nose resistant to fluoxetine protein 6</fullName>
    </submittedName>
</protein>